<dbReference type="AlphaFoldDB" id="A0A8W8P692"/>
<protein>
    <submittedName>
        <fullName evidence="2">Uncharacterized protein</fullName>
    </submittedName>
</protein>
<feature type="region of interest" description="Disordered" evidence="1">
    <location>
        <begin position="75"/>
        <end position="94"/>
    </location>
</feature>
<dbReference type="Proteomes" id="UP000005408">
    <property type="component" value="Unassembled WGS sequence"/>
</dbReference>
<proteinExistence type="predicted"/>
<name>A0A8W8P692_MAGGI</name>
<accession>A0A8W8P692</accession>
<evidence type="ECO:0000313" key="3">
    <source>
        <dbReference type="Proteomes" id="UP000005408"/>
    </source>
</evidence>
<evidence type="ECO:0000256" key="1">
    <source>
        <dbReference type="SAM" id="MobiDB-lite"/>
    </source>
</evidence>
<sequence length="154" mass="17380">MLQKDQLASYHPKRKQFSIYGTSRYLSRKKKTTIKLTELSLYNNSGPSTSTENSYGILRQVFQEVETKNEGQCTVSAHHEDPDVPPPVQEDPPPADKVTVVATSTQMEKKCQVDIRPPQRTRKILVSMTDQKTVPTVVQCSSCLTVFHCELLPD</sequence>
<evidence type="ECO:0000313" key="2">
    <source>
        <dbReference type="EnsemblMetazoa" id="G9484.1:cds"/>
    </source>
</evidence>
<keyword evidence="3" id="KW-1185">Reference proteome</keyword>
<organism evidence="2 3">
    <name type="scientific">Magallana gigas</name>
    <name type="common">Pacific oyster</name>
    <name type="synonym">Crassostrea gigas</name>
    <dbReference type="NCBI Taxonomy" id="29159"/>
    <lineage>
        <taxon>Eukaryota</taxon>
        <taxon>Metazoa</taxon>
        <taxon>Spiralia</taxon>
        <taxon>Lophotrochozoa</taxon>
        <taxon>Mollusca</taxon>
        <taxon>Bivalvia</taxon>
        <taxon>Autobranchia</taxon>
        <taxon>Pteriomorphia</taxon>
        <taxon>Ostreida</taxon>
        <taxon>Ostreoidea</taxon>
        <taxon>Ostreidae</taxon>
        <taxon>Magallana</taxon>
    </lineage>
</organism>
<reference evidence="2" key="1">
    <citation type="submission" date="2022-08" db="UniProtKB">
        <authorList>
            <consortium name="EnsemblMetazoa"/>
        </authorList>
    </citation>
    <scope>IDENTIFICATION</scope>
    <source>
        <strain evidence="2">05x7-T-G4-1.051#20</strain>
    </source>
</reference>
<dbReference type="EnsemblMetazoa" id="G9484.1">
    <property type="protein sequence ID" value="G9484.1:cds"/>
    <property type="gene ID" value="G9484"/>
</dbReference>